<evidence type="ECO:0000313" key="3">
    <source>
        <dbReference type="EMBL" id="KAG0727794.1"/>
    </source>
</evidence>
<dbReference type="SMART" id="SM00194">
    <property type="entry name" value="PTPc"/>
    <property type="match status" value="1"/>
</dbReference>
<accession>A0A8J4YPF5</accession>
<dbReference type="Gene3D" id="3.90.190.10">
    <property type="entry name" value="Protein tyrosine phosphatase superfamily"/>
    <property type="match status" value="2"/>
</dbReference>
<dbReference type="InterPro" id="IPR029021">
    <property type="entry name" value="Prot-tyrosine_phosphatase-like"/>
</dbReference>
<dbReference type="PROSITE" id="PS50056">
    <property type="entry name" value="TYR_PHOSPHATASE_2"/>
    <property type="match status" value="1"/>
</dbReference>
<organism evidence="3 4">
    <name type="scientific">Chionoecetes opilio</name>
    <name type="common">Atlantic snow crab</name>
    <name type="synonym">Cancer opilio</name>
    <dbReference type="NCBI Taxonomy" id="41210"/>
    <lineage>
        <taxon>Eukaryota</taxon>
        <taxon>Metazoa</taxon>
        <taxon>Ecdysozoa</taxon>
        <taxon>Arthropoda</taxon>
        <taxon>Crustacea</taxon>
        <taxon>Multicrustacea</taxon>
        <taxon>Malacostraca</taxon>
        <taxon>Eumalacostraca</taxon>
        <taxon>Eucarida</taxon>
        <taxon>Decapoda</taxon>
        <taxon>Pleocyemata</taxon>
        <taxon>Brachyura</taxon>
        <taxon>Eubrachyura</taxon>
        <taxon>Majoidea</taxon>
        <taxon>Majidae</taxon>
        <taxon>Chionoecetes</taxon>
    </lineage>
</organism>
<dbReference type="PANTHER" id="PTHR19134:SF553">
    <property type="entry name" value="TYROSINE-PROTEIN PHOSPHATASE 10D-RELATED"/>
    <property type="match status" value="1"/>
</dbReference>
<dbReference type="GO" id="GO:0004725">
    <property type="term" value="F:protein tyrosine phosphatase activity"/>
    <property type="evidence" value="ECO:0007669"/>
    <property type="project" value="InterPro"/>
</dbReference>
<dbReference type="SMART" id="SM00404">
    <property type="entry name" value="PTPc_motif"/>
    <property type="match status" value="1"/>
</dbReference>
<gene>
    <name evidence="3" type="primary">PTPRB_1</name>
    <name evidence="3" type="ORF">GWK47_033896</name>
</gene>
<dbReference type="PROSITE" id="PS50055">
    <property type="entry name" value="TYR_PHOSPHATASE_PTP"/>
    <property type="match status" value="1"/>
</dbReference>
<feature type="domain" description="Tyrosine-protein phosphatase" evidence="1">
    <location>
        <begin position="1"/>
        <end position="161"/>
    </location>
</feature>
<dbReference type="PANTHER" id="PTHR19134">
    <property type="entry name" value="RECEPTOR-TYPE TYROSINE-PROTEIN PHOSPHATASE"/>
    <property type="match status" value="1"/>
</dbReference>
<evidence type="ECO:0000259" key="1">
    <source>
        <dbReference type="PROSITE" id="PS50055"/>
    </source>
</evidence>
<feature type="domain" description="Tyrosine specific protein phosphatases" evidence="2">
    <location>
        <begin position="90"/>
        <end position="161"/>
    </location>
</feature>
<dbReference type="Pfam" id="PF00102">
    <property type="entry name" value="Y_phosphatase"/>
    <property type="match status" value="1"/>
</dbReference>
<dbReference type="Proteomes" id="UP000770661">
    <property type="component" value="Unassembled WGS sequence"/>
</dbReference>
<dbReference type="AlphaFoldDB" id="A0A8J4YPF5"/>
<dbReference type="InterPro" id="IPR000387">
    <property type="entry name" value="Tyr_Pase_dom"/>
</dbReference>
<proteinExistence type="predicted"/>
<dbReference type="OrthoDB" id="8609993at2759"/>
<dbReference type="InterPro" id="IPR050348">
    <property type="entry name" value="Protein-Tyr_Phosphatase"/>
</dbReference>
<dbReference type="GO" id="GO:0048666">
    <property type="term" value="P:neuron development"/>
    <property type="evidence" value="ECO:0007669"/>
    <property type="project" value="UniProtKB-ARBA"/>
</dbReference>
<dbReference type="SUPFAM" id="SSF52799">
    <property type="entry name" value="(Phosphotyrosine protein) phosphatases II"/>
    <property type="match status" value="1"/>
</dbReference>
<keyword evidence="3" id="KW-0675">Receptor</keyword>
<dbReference type="InterPro" id="IPR000242">
    <property type="entry name" value="PTP_cat"/>
</dbReference>
<comment type="caution">
    <text evidence="3">The sequence shown here is derived from an EMBL/GenBank/DDBJ whole genome shotgun (WGS) entry which is preliminary data.</text>
</comment>
<evidence type="ECO:0000313" key="4">
    <source>
        <dbReference type="Proteomes" id="UP000770661"/>
    </source>
</evidence>
<keyword evidence="4" id="KW-1185">Reference proteome</keyword>
<dbReference type="InterPro" id="IPR003595">
    <property type="entry name" value="Tyr_Pase_cat"/>
</dbReference>
<dbReference type="EMBL" id="JACEEZ010002974">
    <property type="protein sequence ID" value="KAG0727794.1"/>
    <property type="molecule type" value="Genomic_DNA"/>
</dbReference>
<name>A0A8J4YPF5_CHIOP</name>
<dbReference type="PRINTS" id="PR00700">
    <property type="entry name" value="PRTYPHPHTASE"/>
</dbReference>
<dbReference type="PROSITE" id="PS00383">
    <property type="entry name" value="TYR_PHOSPHATASE_1"/>
    <property type="match status" value="1"/>
</dbReference>
<reference evidence="3" key="1">
    <citation type="submission" date="2020-07" db="EMBL/GenBank/DDBJ databases">
        <title>The High-quality genome of the commercially important snow crab, Chionoecetes opilio.</title>
        <authorList>
            <person name="Jeong J.-H."/>
            <person name="Ryu S."/>
        </authorList>
    </citation>
    <scope>NUCLEOTIDE SEQUENCE</scope>
    <source>
        <strain evidence="3">MADBK_172401_WGS</strain>
        <tissue evidence="3">Digestive gland</tissue>
    </source>
</reference>
<dbReference type="InterPro" id="IPR016130">
    <property type="entry name" value="Tyr_Pase_AS"/>
</dbReference>
<sequence>MLKEYPNTPYSDFINASYIHGYSVAREFIASQGPLRNTVNDFWRMVWEKNVHVIVMVTQCVERNKKHKVRLIRQFHFVAWPDMGCPTTPDTLIHFVKTVRKAVPKESSHVVVHCSAGVGRTGTFIGLSNLMEEMSDQNSIDVFHTVYRMRLHRVNMVQTEV</sequence>
<evidence type="ECO:0000259" key="2">
    <source>
        <dbReference type="PROSITE" id="PS50056"/>
    </source>
</evidence>
<protein>
    <submittedName>
        <fullName evidence="3">Receptor-type tyrosine-protein phosphatase beta</fullName>
    </submittedName>
</protein>